<accession>A0A6A8GBA9</accession>
<dbReference type="EMBL" id="WKJQ01000001">
    <property type="protein sequence ID" value="MRW97523.1"/>
    <property type="molecule type" value="Genomic_DNA"/>
</dbReference>
<gene>
    <name evidence="2" type="ORF">GJR99_13190</name>
</gene>
<feature type="region of interest" description="Disordered" evidence="1">
    <location>
        <begin position="23"/>
        <end position="54"/>
    </location>
</feature>
<reference evidence="2 3" key="1">
    <citation type="submission" date="2019-11" db="EMBL/GenBank/DDBJ databases">
        <title>Whole genome sequence of Haloferax sp. MBLA0078.</title>
        <authorList>
            <person name="Seo M.-J."/>
            <person name="Cho E.-S."/>
        </authorList>
    </citation>
    <scope>NUCLEOTIDE SEQUENCE [LARGE SCALE GENOMIC DNA]</scope>
    <source>
        <strain evidence="2 3">MBLA0078</strain>
    </source>
</reference>
<dbReference type="RefSeq" id="WP_151112899.1">
    <property type="nucleotide sequence ID" value="NZ_WKJQ01000001.1"/>
</dbReference>
<evidence type="ECO:0000313" key="3">
    <source>
        <dbReference type="Proteomes" id="UP000443423"/>
    </source>
</evidence>
<evidence type="ECO:0000256" key="1">
    <source>
        <dbReference type="SAM" id="MobiDB-lite"/>
    </source>
</evidence>
<feature type="compositionally biased region" description="Polar residues" evidence="1">
    <location>
        <begin position="36"/>
        <end position="47"/>
    </location>
</feature>
<name>A0A6A8GBA9_9EURY</name>
<comment type="caution">
    <text evidence="2">The sequence shown here is derived from an EMBL/GenBank/DDBJ whole genome shotgun (WGS) entry which is preliminary data.</text>
</comment>
<keyword evidence="3" id="KW-1185">Reference proteome</keyword>
<organism evidence="2 3">
    <name type="scientific">Haloferax marinum</name>
    <dbReference type="NCBI Taxonomy" id="2666143"/>
    <lineage>
        <taxon>Archaea</taxon>
        <taxon>Methanobacteriati</taxon>
        <taxon>Methanobacteriota</taxon>
        <taxon>Stenosarchaea group</taxon>
        <taxon>Halobacteria</taxon>
        <taxon>Halobacteriales</taxon>
        <taxon>Haloferacaceae</taxon>
        <taxon>Haloferax</taxon>
    </lineage>
</organism>
<protein>
    <submittedName>
        <fullName evidence="2">Uncharacterized protein</fullName>
    </submittedName>
</protein>
<sequence>MKGWEYGRCLLAASTVALFHSGSASGNARSERSDEGTTPSFPSSSNHESGDEACNLGSAMVGFRLTL</sequence>
<dbReference type="Proteomes" id="UP000443423">
    <property type="component" value="Unassembled WGS sequence"/>
</dbReference>
<proteinExistence type="predicted"/>
<dbReference type="AlphaFoldDB" id="A0A6A8GBA9"/>
<evidence type="ECO:0000313" key="2">
    <source>
        <dbReference type="EMBL" id="MRW97523.1"/>
    </source>
</evidence>